<dbReference type="OrthoDB" id="2397870at2759"/>
<sequence length="355" mass="40369">MDHTNEDVADESNDLATSGSGTGVEAGVEAGVANDDTPEVRGVSIKPLKERIAEGLNTIALNSVREVLHHDPFIRRAAQRYPPEQPLLAGEDARFHILQEDKVQFHIIAADILPWLEHHQLKISTNFVRHLLDEVEDGFATRMIYFCQRSGKTREHKNRTKGGLSGKPRKRKADMKTGCSAKFSMWLVEKKLASGMVENAYCVEYKYVHNHSLGSLSVIGSRQKSAAIKATIRNLIMQGSTIQRVMQQLTMDYEKFTQIVRGNGHQLTRDDFITYDDVYNIWYQITTETMRKNDDPTLSAIKWMEEFEANNGFTYYDRSDKTNGVYFGFSSRWQLEQLKAHGRVLCFDGTHNAFG</sequence>
<reference evidence="2" key="1">
    <citation type="journal article" date="2020" name="Fungal Divers.">
        <title>Resolving the Mortierellaceae phylogeny through synthesis of multi-gene phylogenetics and phylogenomics.</title>
        <authorList>
            <person name="Vandepol N."/>
            <person name="Liber J."/>
            <person name="Desiro A."/>
            <person name="Na H."/>
            <person name="Kennedy M."/>
            <person name="Barry K."/>
            <person name="Grigoriev I.V."/>
            <person name="Miller A.N."/>
            <person name="O'Donnell K."/>
            <person name="Stajich J.E."/>
            <person name="Bonito G."/>
        </authorList>
    </citation>
    <scope>NUCLEOTIDE SEQUENCE</scope>
    <source>
        <strain evidence="2">KOD948</strain>
    </source>
</reference>
<comment type="caution">
    <text evidence="2">The sequence shown here is derived from an EMBL/GenBank/DDBJ whole genome shotgun (WGS) entry which is preliminary data.</text>
</comment>
<accession>A0A9P6PEQ8</accession>
<feature type="compositionally biased region" description="Low complexity" evidence="1">
    <location>
        <begin position="16"/>
        <end position="33"/>
    </location>
</feature>
<proteinExistence type="predicted"/>
<dbReference type="AlphaFoldDB" id="A0A9P6PEQ8"/>
<gene>
    <name evidence="2" type="ORF">BG011_002414</name>
</gene>
<name>A0A9P6PEQ8_9FUNG</name>
<evidence type="ECO:0000256" key="1">
    <source>
        <dbReference type="SAM" id="MobiDB-lite"/>
    </source>
</evidence>
<evidence type="ECO:0000313" key="3">
    <source>
        <dbReference type="Proteomes" id="UP000726737"/>
    </source>
</evidence>
<evidence type="ECO:0000313" key="2">
    <source>
        <dbReference type="EMBL" id="KAG0246503.1"/>
    </source>
</evidence>
<feature type="non-terminal residue" evidence="2">
    <location>
        <position position="355"/>
    </location>
</feature>
<organism evidence="2 3">
    <name type="scientific">Mortierella polycephala</name>
    <dbReference type="NCBI Taxonomy" id="41804"/>
    <lineage>
        <taxon>Eukaryota</taxon>
        <taxon>Fungi</taxon>
        <taxon>Fungi incertae sedis</taxon>
        <taxon>Mucoromycota</taxon>
        <taxon>Mortierellomycotina</taxon>
        <taxon>Mortierellomycetes</taxon>
        <taxon>Mortierellales</taxon>
        <taxon>Mortierellaceae</taxon>
        <taxon>Mortierella</taxon>
    </lineage>
</organism>
<feature type="region of interest" description="Disordered" evidence="1">
    <location>
        <begin position="1"/>
        <end position="39"/>
    </location>
</feature>
<dbReference type="EMBL" id="JAAAJA010001769">
    <property type="protein sequence ID" value="KAG0246503.1"/>
    <property type="molecule type" value="Genomic_DNA"/>
</dbReference>
<keyword evidence="3" id="KW-1185">Reference proteome</keyword>
<protein>
    <submittedName>
        <fullName evidence="2">Uncharacterized protein</fullName>
    </submittedName>
</protein>
<dbReference type="Proteomes" id="UP000726737">
    <property type="component" value="Unassembled WGS sequence"/>
</dbReference>